<sequence>MLFYEKYTRSRKTFTSTKLKTTSTSMQPQPSTSAQSSSRSNSACSVWSTTLENQIFSPESAEIELEDELSVLIAREQPQKEPEIAILNTPSSSNPKAGKRKGREGGEFLNVAKKICETLDTQRAKASEQKDANRTFTEYAYSRLAEMPADEVKKKEKNVINFRA</sequence>
<evidence type="ECO:0000313" key="3">
    <source>
        <dbReference type="RefSeq" id="XP_030767517.1"/>
    </source>
</evidence>
<feature type="region of interest" description="Disordered" evidence="1">
    <location>
        <begin position="1"/>
        <end position="43"/>
    </location>
</feature>
<name>A0A6J2YW65_SITOR</name>
<dbReference type="RefSeq" id="XP_030767517.1">
    <property type="nucleotide sequence ID" value="XM_030911657.1"/>
</dbReference>
<gene>
    <name evidence="3" type="primary">LOC115891229</name>
</gene>
<reference evidence="3" key="1">
    <citation type="submission" date="2025-08" db="UniProtKB">
        <authorList>
            <consortium name="RefSeq"/>
        </authorList>
    </citation>
    <scope>IDENTIFICATION</scope>
    <source>
        <tissue evidence="3">Gonads</tissue>
    </source>
</reference>
<dbReference type="OrthoDB" id="8195830at2759"/>
<keyword evidence="2" id="KW-1185">Reference proteome</keyword>
<dbReference type="Proteomes" id="UP000504635">
    <property type="component" value="Unplaced"/>
</dbReference>
<dbReference type="AlphaFoldDB" id="A0A6J2YW65"/>
<evidence type="ECO:0000256" key="1">
    <source>
        <dbReference type="SAM" id="MobiDB-lite"/>
    </source>
</evidence>
<dbReference type="GeneID" id="115891229"/>
<organism evidence="2 3">
    <name type="scientific">Sitophilus oryzae</name>
    <name type="common">Rice weevil</name>
    <name type="synonym">Curculio oryzae</name>
    <dbReference type="NCBI Taxonomy" id="7048"/>
    <lineage>
        <taxon>Eukaryota</taxon>
        <taxon>Metazoa</taxon>
        <taxon>Ecdysozoa</taxon>
        <taxon>Arthropoda</taxon>
        <taxon>Hexapoda</taxon>
        <taxon>Insecta</taxon>
        <taxon>Pterygota</taxon>
        <taxon>Neoptera</taxon>
        <taxon>Endopterygota</taxon>
        <taxon>Coleoptera</taxon>
        <taxon>Polyphaga</taxon>
        <taxon>Cucujiformia</taxon>
        <taxon>Curculionidae</taxon>
        <taxon>Dryophthorinae</taxon>
        <taxon>Sitophilus</taxon>
    </lineage>
</organism>
<dbReference type="KEGG" id="soy:115891229"/>
<protein>
    <submittedName>
        <fullName evidence="3">Uncharacterized protein LOC115891229</fullName>
    </submittedName>
</protein>
<feature type="compositionally biased region" description="Low complexity" evidence="1">
    <location>
        <begin position="13"/>
        <end position="43"/>
    </location>
</feature>
<evidence type="ECO:0000313" key="2">
    <source>
        <dbReference type="Proteomes" id="UP000504635"/>
    </source>
</evidence>
<feature type="region of interest" description="Disordered" evidence="1">
    <location>
        <begin position="82"/>
        <end position="105"/>
    </location>
</feature>
<accession>A0A6J2YW65</accession>
<proteinExistence type="predicted"/>
<dbReference type="InParanoid" id="A0A6J2YW65"/>